<comment type="similarity">
    <text evidence="1">Belongs to the sigma-70 factor family. ECF subfamily.</text>
</comment>
<dbReference type="Pfam" id="PF08281">
    <property type="entry name" value="Sigma70_r4_2"/>
    <property type="match status" value="1"/>
</dbReference>
<name>A0A1E5IV83_SHECO</name>
<dbReference type="RefSeq" id="WP_069670871.1">
    <property type="nucleotide sequence ID" value="NZ_MCBT01000022.1"/>
</dbReference>
<dbReference type="InterPro" id="IPR013325">
    <property type="entry name" value="RNA_pol_sigma_r2"/>
</dbReference>
<dbReference type="InterPro" id="IPR036388">
    <property type="entry name" value="WH-like_DNA-bd_sf"/>
</dbReference>
<dbReference type="SUPFAM" id="SSF88946">
    <property type="entry name" value="Sigma2 domain of RNA polymerase sigma factors"/>
    <property type="match status" value="1"/>
</dbReference>
<dbReference type="Gene3D" id="1.10.10.10">
    <property type="entry name" value="Winged helix-like DNA-binding domain superfamily/Winged helix DNA-binding domain"/>
    <property type="match status" value="1"/>
</dbReference>
<dbReference type="AlphaFoldDB" id="A0A1E5IV83"/>
<evidence type="ECO:0000256" key="3">
    <source>
        <dbReference type="ARBA" id="ARBA00023082"/>
    </source>
</evidence>
<dbReference type="InterPro" id="IPR014284">
    <property type="entry name" value="RNA_pol_sigma-70_dom"/>
</dbReference>
<dbReference type="NCBIfam" id="TIGR02937">
    <property type="entry name" value="sigma70-ECF"/>
    <property type="match status" value="1"/>
</dbReference>
<dbReference type="InterPro" id="IPR013249">
    <property type="entry name" value="RNA_pol_sigma70_r4_t2"/>
</dbReference>
<dbReference type="InterPro" id="IPR007627">
    <property type="entry name" value="RNA_pol_sigma70_r2"/>
</dbReference>
<feature type="domain" description="RNA polymerase sigma-70 region 2" evidence="5">
    <location>
        <begin position="33"/>
        <end position="100"/>
    </location>
</feature>
<evidence type="ECO:0000259" key="6">
    <source>
        <dbReference type="Pfam" id="PF08281"/>
    </source>
</evidence>
<keyword evidence="4" id="KW-0804">Transcription</keyword>
<dbReference type="GO" id="GO:0006352">
    <property type="term" value="P:DNA-templated transcription initiation"/>
    <property type="evidence" value="ECO:0007669"/>
    <property type="project" value="InterPro"/>
</dbReference>
<reference evidence="7 8" key="1">
    <citation type="submission" date="2016-07" db="EMBL/GenBank/DDBJ databases">
        <title>Whole-genome of two Shewanella species isolated from a digestive organ of sea cucumber Apostichopus japonicus Selenka 1867.</title>
        <authorList>
            <person name="Hong H.-H."/>
            <person name="Choi H."/>
            <person name="Cheon S."/>
            <person name="Oh J.-S."/>
            <person name="Lee H.-G."/>
            <person name="Park C."/>
        </authorList>
    </citation>
    <scope>NUCLEOTIDE SEQUENCE [LARGE SCALE GENOMIC DNA]</scope>
    <source>
        <strain evidence="7 8">CSB03KR</strain>
    </source>
</reference>
<gene>
    <name evidence="7" type="ORF">BEL05_06070</name>
</gene>
<evidence type="ECO:0000259" key="5">
    <source>
        <dbReference type="Pfam" id="PF04542"/>
    </source>
</evidence>
<dbReference type="Pfam" id="PF04542">
    <property type="entry name" value="Sigma70_r2"/>
    <property type="match status" value="1"/>
</dbReference>
<sequence length="178" mass="20641">MSASIPLSSTRKKLDATLVELAKQGDKIAFRELYQQHHQRVYALCFRLAGQKELAEEATQDTFVRVWQKLPQFKGESQFTTWLHSLTVNQALNCINKHKRFWDRFLPEQLHADSGASVIDYDGLDKLIIRLPERARIIFVLYALEGYQHDEIAKRLNIASGTSKAQYHRAKKLLQEMI</sequence>
<dbReference type="PANTHER" id="PTHR43133">
    <property type="entry name" value="RNA POLYMERASE ECF-TYPE SIGMA FACTO"/>
    <property type="match status" value="1"/>
</dbReference>
<organism evidence="7 8">
    <name type="scientific">Shewanella colwelliana</name>
    <name type="common">Alteromonas colwelliana</name>
    <dbReference type="NCBI Taxonomy" id="23"/>
    <lineage>
        <taxon>Bacteria</taxon>
        <taxon>Pseudomonadati</taxon>
        <taxon>Pseudomonadota</taxon>
        <taxon>Gammaproteobacteria</taxon>
        <taxon>Alteromonadales</taxon>
        <taxon>Shewanellaceae</taxon>
        <taxon>Shewanella</taxon>
    </lineage>
</organism>
<dbReference type="STRING" id="23.BEL05_06070"/>
<protein>
    <submittedName>
        <fullName evidence="7">RNA polymerase subunit sigma-70</fullName>
    </submittedName>
</protein>
<evidence type="ECO:0000256" key="1">
    <source>
        <dbReference type="ARBA" id="ARBA00010641"/>
    </source>
</evidence>
<dbReference type="SUPFAM" id="SSF88659">
    <property type="entry name" value="Sigma3 and sigma4 domains of RNA polymerase sigma factors"/>
    <property type="match status" value="1"/>
</dbReference>
<dbReference type="InterPro" id="IPR039425">
    <property type="entry name" value="RNA_pol_sigma-70-like"/>
</dbReference>
<dbReference type="GO" id="GO:0016987">
    <property type="term" value="F:sigma factor activity"/>
    <property type="evidence" value="ECO:0007669"/>
    <property type="project" value="UniProtKB-KW"/>
</dbReference>
<evidence type="ECO:0000313" key="8">
    <source>
        <dbReference type="Proteomes" id="UP000095230"/>
    </source>
</evidence>
<dbReference type="InterPro" id="IPR013324">
    <property type="entry name" value="RNA_pol_sigma_r3/r4-like"/>
</dbReference>
<dbReference type="EMBL" id="MCBT01000022">
    <property type="protein sequence ID" value="OEG74406.1"/>
    <property type="molecule type" value="Genomic_DNA"/>
</dbReference>
<dbReference type="GO" id="GO:0003677">
    <property type="term" value="F:DNA binding"/>
    <property type="evidence" value="ECO:0007669"/>
    <property type="project" value="InterPro"/>
</dbReference>
<keyword evidence="2" id="KW-0805">Transcription regulation</keyword>
<dbReference type="Gene3D" id="1.10.1740.10">
    <property type="match status" value="1"/>
</dbReference>
<comment type="caution">
    <text evidence="7">The sequence shown here is derived from an EMBL/GenBank/DDBJ whole genome shotgun (WGS) entry which is preliminary data.</text>
</comment>
<evidence type="ECO:0000256" key="4">
    <source>
        <dbReference type="ARBA" id="ARBA00023163"/>
    </source>
</evidence>
<evidence type="ECO:0000256" key="2">
    <source>
        <dbReference type="ARBA" id="ARBA00023015"/>
    </source>
</evidence>
<accession>A0A1E5IV83</accession>
<dbReference type="Proteomes" id="UP000095230">
    <property type="component" value="Unassembled WGS sequence"/>
</dbReference>
<dbReference type="PANTHER" id="PTHR43133:SF46">
    <property type="entry name" value="RNA POLYMERASE SIGMA-70 FACTOR ECF SUBFAMILY"/>
    <property type="match status" value="1"/>
</dbReference>
<evidence type="ECO:0000313" key="7">
    <source>
        <dbReference type="EMBL" id="OEG74406.1"/>
    </source>
</evidence>
<proteinExistence type="inferred from homology"/>
<feature type="domain" description="RNA polymerase sigma factor 70 region 4 type 2" evidence="6">
    <location>
        <begin position="124"/>
        <end position="174"/>
    </location>
</feature>
<keyword evidence="3" id="KW-0731">Sigma factor</keyword>